<gene>
    <name evidence="1" type="ORF">J2X15_001071</name>
</gene>
<sequence length="37" mass="4347">MCEVRAASEESWEKMGAEMDKVRDSFVQAFNFFKTQL</sequence>
<accession>A0ABU1ZK81</accession>
<comment type="caution">
    <text evidence="1">The sequence shown here is derived from an EMBL/GenBank/DDBJ whole genome shotgun (WGS) entry which is preliminary data.</text>
</comment>
<keyword evidence="2" id="KW-1185">Reference proteome</keyword>
<dbReference type="Proteomes" id="UP001268089">
    <property type="component" value="Unassembled WGS sequence"/>
</dbReference>
<name>A0ABU1ZK81_9BURK</name>
<evidence type="ECO:0000313" key="1">
    <source>
        <dbReference type="EMBL" id="MDR7305793.1"/>
    </source>
</evidence>
<proteinExistence type="predicted"/>
<protein>
    <submittedName>
        <fullName evidence="1">Uncharacterized protein</fullName>
    </submittedName>
</protein>
<dbReference type="EMBL" id="JAVDXO010000002">
    <property type="protein sequence ID" value="MDR7305793.1"/>
    <property type="molecule type" value="Genomic_DNA"/>
</dbReference>
<organism evidence="1 2">
    <name type="scientific">Rhodoferax saidenbachensis</name>
    <dbReference type="NCBI Taxonomy" id="1484693"/>
    <lineage>
        <taxon>Bacteria</taxon>
        <taxon>Pseudomonadati</taxon>
        <taxon>Pseudomonadota</taxon>
        <taxon>Betaproteobacteria</taxon>
        <taxon>Burkholderiales</taxon>
        <taxon>Comamonadaceae</taxon>
        <taxon>Rhodoferax</taxon>
    </lineage>
</organism>
<reference evidence="1 2" key="1">
    <citation type="submission" date="2023-07" db="EMBL/GenBank/DDBJ databases">
        <title>Sorghum-associated microbial communities from plants grown in Nebraska, USA.</title>
        <authorList>
            <person name="Schachtman D."/>
        </authorList>
    </citation>
    <scope>NUCLEOTIDE SEQUENCE [LARGE SCALE GENOMIC DNA]</scope>
    <source>
        <strain evidence="1 2">BE308</strain>
    </source>
</reference>
<evidence type="ECO:0000313" key="2">
    <source>
        <dbReference type="Proteomes" id="UP001268089"/>
    </source>
</evidence>